<name>A0ABN1NTR9_9ACTN</name>
<dbReference type="EMBL" id="BAAAID010000002">
    <property type="protein sequence ID" value="GAA0916145.1"/>
    <property type="molecule type" value="Genomic_DNA"/>
</dbReference>
<evidence type="ECO:0000313" key="1">
    <source>
        <dbReference type="EMBL" id="GAA0916145.1"/>
    </source>
</evidence>
<accession>A0ABN1NTR9</accession>
<evidence type="ECO:0000313" key="2">
    <source>
        <dbReference type="Proteomes" id="UP001500418"/>
    </source>
</evidence>
<keyword evidence="2" id="KW-1185">Reference proteome</keyword>
<proteinExistence type="predicted"/>
<sequence length="62" mass="6601">MTTRVEAPTDNGIGVNRPTGVLPAVCEEDRIPCAGVPLYVPVAYAPPRQGYASWAPLALHQL</sequence>
<protein>
    <submittedName>
        <fullName evidence="1">Uncharacterized protein</fullName>
    </submittedName>
</protein>
<gene>
    <name evidence="1" type="ORF">GCM10009575_004250</name>
</gene>
<organism evidence="1 2">
    <name type="scientific">Streptomyces rhizosphaericus</name>
    <dbReference type="NCBI Taxonomy" id="114699"/>
    <lineage>
        <taxon>Bacteria</taxon>
        <taxon>Bacillati</taxon>
        <taxon>Actinomycetota</taxon>
        <taxon>Actinomycetes</taxon>
        <taxon>Kitasatosporales</taxon>
        <taxon>Streptomycetaceae</taxon>
        <taxon>Streptomyces</taxon>
        <taxon>Streptomyces violaceusniger group</taxon>
    </lineage>
</organism>
<reference evidence="1 2" key="1">
    <citation type="journal article" date="2019" name="Int. J. Syst. Evol. Microbiol.">
        <title>The Global Catalogue of Microorganisms (GCM) 10K type strain sequencing project: providing services to taxonomists for standard genome sequencing and annotation.</title>
        <authorList>
            <consortium name="The Broad Institute Genomics Platform"/>
            <consortium name="The Broad Institute Genome Sequencing Center for Infectious Disease"/>
            <person name="Wu L."/>
            <person name="Ma J."/>
        </authorList>
    </citation>
    <scope>NUCLEOTIDE SEQUENCE [LARGE SCALE GENOMIC DNA]</scope>
    <source>
        <strain evidence="1 2">JCM 11444</strain>
    </source>
</reference>
<comment type="caution">
    <text evidence="1">The sequence shown here is derived from an EMBL/GenBank/DDBJ whole genome shotgun (WGS) entry which is preliminary data.</text>
</comment>
<dbReference type="Proteomes" id="UP001500418">
    <property type="component" value="Unassembled WGS sequence"/>
</dbReference>